<dbReference type="EMBL" id="MN739749">
    <property type="protein sequence ID" value="QHT24807.1"/>
    <property type="molecule type" value="Genomic_DNA"/>
</dbReference>
<dbReference type="GO" id="GO:0005789">
    <property type="term" value="C:endoplasmic reticulum membrane"/>
    <property type="evidence" value="ECO:0007669"/>
    <property type="project" value="UniProtKB-SubCell"/>
</dbReference>
<evidence type="ECO:0000256" key="4">
    <source>
        <dbReference type="ARBA" id="ARBA00022692"/>
    </source>
</evidence>
<evidence type="ECO:0000256" key="6">
    <source>
        <dbReference type="ARBA" id="ARBA00022824"/>
    </source>
</evidence>
<keyword evidence="7" id="KW-0106">Calcium</keyword>
<keyword evidence="10 12" id="KW-0472">Membrane</keyword>
<dbReference type="PANTHER" id="PTHR15929:SF0">
    <property type="entry name" value="STORE-OPERATED CALCIUM ENTRY-ASSOCIATED REGULATORY FACTOR"/>
    <property type="match status" value="1"/>
</dbReference>
<keyword evidence="2" id="KW-0813">Transport</keyword>
<evidence type="ECO:0000256" key="12">
    <source>
        <dbReference type="SAM" id="Phobius"/>
    </source>
</evidence>
<accession>A0A6C0E6L2</accession>
<keyword evidence="8 12" id="KW-1133">Transmembrane helix</keyword>
<evidence type="ECO:0000256" key="3">
    <source>
        <dbReference type="ARBA" id="ARBA00022568"/>
    </source>
</evidence>
<feature type="compositionally biased region" description="Polar residues" evidence="11">
    <location>
        <begin position="337"/>
        <end position="349"/>
    </location>
</feature>
<evidence type="ECO:0000256" key="5">
    <source>
        <dbReference type="ARBA" id="ARBA00022729"/>
    </source>
</evidence>
<feature type="compositionally biased region" description="Low complexity" evidence="11">
    <location>
        <begin position="209"/>
        <end position="221"/>
    </location>
</feature>
<evidence type="ECO:0000256" key="1">
    <source>
        <dbReference type="ARBA" id="ARBA00004115"/>
    </source>
</evidence>
<feature type="region of interest" description="Disordered" evidence="11">
    <location>
        <begin position="337"/>
        <end position="363"/>
    </location>
</feature>
<proteinExistence type="predicted"/>
<evidence type="ECO:0000256" key="9">
    <source>
        <dbReference type="ARBA" id="ARBA00023065"/>
    </source>
</evidence>
<comment type="subcellular location">
    <subcellularLocation>
        <location evidence="1">Endoplasmic reticulum membrane</location>
        <topology evidence="1">Single-pass type I membrane protein</topology>
    </subcellularLocation>
</comment>
<dbReference type="GO" id="GO:0006816">
    <property type="term" value="P:calcium ion transport"/>
    <property type="evidence" value="ECO:0007669"/>
    <property type="project" value="UniProtKB-KW"/>
</dbReference>
<dbReference type="PANTHER" id="PTHR15929">
    <property type="entry name" value="STORE-OPERATED CALCIUM ENTRY-ASSOCIATED REGULATORY FACTOR"/>
    <property type="match status" value="1"/>
</dbReference>
<dbReference type="Pfam" id="PF06682">
    <property type="entry name" value="SARAF"/>
    <property type="match status" value="1"/>
</dbReference>
<evidence type="ECO:0008006" key="14">
    <source>
        <dbReference type="Google" id="ProtNLM"/>
    </source>
</evidence>
<evidence type="ECO:0000313" key="13">
    <source>
        <dbReference type="EMBL" id="QHT24807.1"/>
    </source>
</evidence>
<feature type="transmembrane region" description="Helical" evidence="12">
    <location>
        <begin position="176"/>
        <end position="198"/>
    </location>
</feature>
<feature type="compositionally biased region" description="Polar residues" evidence="11">
    <location>
        <begin position="247"/>
        <end position="258"/>
    </location>
</feature>
<dbReference type="GO" id="GO:2001256">
    <property type="term" value="P:regulation of store-operated calcium entry"/>
    <property type="evidence" value="ECO:0007669"/>
    <property type="project" value="InterPro"/>
</dbReference>
<keyword evidence="4 12" id="KW-0812">Transmembrane</keyword>
<keyword evidence="3" id="KW-0109">Calcium transport</keyword>
<evidence type="ECO:0000256" key="11">
    <source>
        <dbReference type="SAM" id="MobiDB-lite"/>
    </source>
</evidence>
<evidence type="ECO:0000256" key="2">
    <source>
        <dbReference type="ARBA" id="ARBA00022448"/>
    </source>
</evidence>
<dbReference type="InterPro" id="IPR009567">
    <property type="entry name" value="SARAF"/>
</dbReference>
<name>A0A6C0E6L2_9ZZZZ</name>
<feature type="region of interest" description="Disordered" evidence="11">
    <location>
        <begin position="209"/>
        <end position="258"/>
    </location>
</feature>
<keyword evidence="9" id="KW-0406">Ion transport</keyword>
<reference evidence="13" key="1">
    <citation type="journal article" date="2020" name="Nature">
        <title>Giant virus diversity and host interactions through global metagenomics.</title>
        <authorList>
            <person name="Schulz F."/>
            <person name="Roux S."/>
            <person name="Paez-Espino D."/>
            <person name="Jungbluth S."/>
            <person name="Walsh D.A."/>
            <person name="Denef V.J."/>
            <person name="McMahon K.D."/>
            <person name="Konstantinidis K.T."/>
            <person name="Eloe-Fadrosh E.A."/>
            <person name="Kyrpides N.C."/>
            <person name="Woyke T."/>
        </authorList>
    </citation>
    <scope>NUCLEOTIDE SEQUENCE</scope>
    <source>
        <strain evidence="13">GVMAG-M-3300023179-150</strain>
    </source>
</reference>
<evidence type="ECO:0000256" key="8">
    <source>
        <dbReference type="ARBA" id="ARBA00022989"/>
    </source>
</evidence>
<sequence>MLVKSVITCVFLITSVYCQSNRVKFHDIPPQTFRAGHLTNGRRSTPIQQITCISGYGKPDCSKGPTEIRCEIISKIGLSDAQFKCIAILPSGYKMSNYVVSCEGYDYPDDPYILEGSCGVEYTLELSKENEKIPSKIIIEEKTETTTTHHNIPTTNNIPPHITVTNYDQNQAEAEVAMIIFCGILATIAGILIFALCVDCCQKLTSTNTRTSTTSTTVNNTHTHHHVNDTSASNLRQRHTTTTSSSIPSGPTYVQQPQLHRTQPTYYAPSQPTYVPPPPIYVPPQPTYVSSYTSTTPIYVPVPVNNRPVVINTVTPAPTHDVVEKQTTTKTTIINYEQPSDVPNSNTEGSLRIVEGTASTRKR</sequence>
<evidence type="ECO:0000256" key="10">
    <source>
        <dbReference type="ARBA" id="ARBA00023136"/>
    </source>
</evidence>
<evidence type="ECO:0000256" key="7">
    <source>
        <dbReference type="ARBA" id="ARBA00022837"/>
    </source>
</evidence>
<keyword evidence="5" id="KW-0732">Signal</keyword>
<keyword evidence="6" id="KW-0256">Endoplasmic reticulum</keyword>
<organism evidence="13">
    <name type="scientific">viral metagenome</name>
    <dbReference type="NCBI Taxonomy" id="1070528"/>
    <lineage>
        <taxon>unclassified sequences</taxon>
        <taxon>metagenomes</taxon>
        <taxon>organismal metagenomes</taxon>
    </lineage>
</organism>
<protein>
    <recommendedName>
        <fullName evidence="14">Store-operated calcium entry-associated regulatory factor</fullName>
    </recommendedName>
</protein>
<dbReference type="AlphaFoldDB" id="A0A6C0E6L2"/>